<proteinExistence type="predicted"/>
<gene>
    <name evidence="3" type="ORF">EJ02DRAFT_413439</name>
</gene>
<reference evidence="3" key="1">
    <citation type="journal article" date="2020" name="Stud. Mycol.">
        <title>101 Dothideomycetes genomes: a test case for predicting lifestyles and emergence of pathogens.</title>
        <authorList>
            <person name="Haridas S."/>
            <person name="Albert R."/>
            <person name="Binder M."/>
            <person name="Bloem J."/>
            <person name="Labutti K."/>
            <person name="Salamov A."/>
            <person name="Andreopoulos B."/>
            <person name="Baker S."/>
            <person name="Barry K."/>
            <person name="Bills G."/>
            <person name="Bluhm B."/>
            <person name="Cannon C."/>
            <person name="Castanera R."/>
            <person name="Culley D."/>
            <person name="Daum C."/>
            <person name="Ezra D."/>
            <person name="Gonzalez J."/>
            <person name="Henrissat B."/>
            <person name="Kuo A."/>
            <person name="Liang C."/>
            <person name="Lipzen A."/>
            <person name="Lutzoni F."/>
            <person name="Magnuson J."/>
            <person name="Mondo S."/>
            <person name="Nolan M."/>
            <person name="Ohm R."/>
            <person name="Pangilinan J."/>
            <person name="Park H.-J."/>
            <person name="Ramirez L."/>
            <person name="Alfaro M."/>
            <person name="Sun H."/>
            <person name="Tritt A."/>
            <person name="Yoshinaga Y."/>
            <person name="Zwiers L.-H."/>
            <person name="Turgeon B."/>
            <person name="Goodwin S."/>
            <person name="Spatafora J."/>
            <person name="Crous P."/>
            <person name="Grigoriev I."/>
        </authorList>
    </citation>
    <scope>NUCLEOTIDE SEQUENCE</scope>
    <source>
        <strain evidence="3">CBS 161.51</strain>
    </source>
</reference>
<sequence>MSSDIEQHRAVVEKLQAQVMRLSDQEDVLKLQYTYGYYLDKCLYKEVAELYSDHPDTCVEFLGGRYEGKEGVKRLYIGRFADAFVAGRNGPVNGFLLDHPQMQGIVNINAQGTRAKGRFRSQMSAGTHDSIKYTHPRGLVQWWEGGIYENEYIREDGVWKIFRLKYFPFWHALFEKGWAHTKPNYVPFLLTTYPDDPNGTDVLCDHPMLWPDTRVVPFHYKHSVTGEQVAADDLRAPHYGKDASTGTPPLVPRRMAQHRFAQSATMKNTVTCEHASLSTMYGWRYRRFLR</sequence>
<dbReference type="AlphaFoldDB" id="A0A6A5SE57"/>
<dbReference type="InterPro" id="IPR037401">
    <property type="entry name" value="SnoaL-like"/>
</dbReference>
<name>A0A6A5SE57_9PLEO</name>
<keyword evidence="1" id="KW-0175">Coiled coil</keyword>
<protein>
    <recommendedName>
        <fullName evidence="2">SnoaL-like domain-containing protein</fullName>
    </recommendedName>
</protein>
<evidence type="ECO:0000259" key="2">
    <source>
        <dbReference type="Pfam" id="PF13577"/>
    </source>
</evidence>
<evidence type="ECO:0000313" key="3">
    <source>
        <dbReference type="EMBL" id="KAF1936776.1"/>
    </source>
</evidence>
<evidence type="ECO:0000313" key="4">
    <source>
        <dbReference type="Proteomes" id="UP000800038"/>
    </source>
</evidence>
<keyword evidence="4" id="KW-1185">Reference proteome</keyword>
<feature type="coiled-coil region" evidence="1">
    <location>
        <begin position="5"/>
        <end position="32"/>
    </location>
</feature>
<dbReference type="InterPro" id="IPR032710">
    <property type="entry name" value="NTF2-like_dom_sf"/>
</dbReference>
<dbReference type="OrthoDB" id="5175824at2759"/>
<dbReference type="Pfam" id="PF13577">
    <property type="entry name" value="SnoaL_4"/>
    <property type="match status" value="1"/>
</dbReference>
<organism evidence="3 4">
    <name type="scientific">Clathrospora elynae</name>
    <dbReference type="NCBI Taxonomy" id="706981"/>
    <lineage>
        <taxon>Eukaryota</taxon>
        <taxon>Fungi</taxon>
        <taxon>Dikarya</taxon>
        <taxon>Ascomycota</taxon>
        <taxon>Pezizomycotina</taxon>
        <taxon>Dothideomycetes</taxon>
        <taxon>Pleosporomycetidae</taxon>
        <taxon>Pleosporales</taxon>
        <taxon>Diademaceae</taxon>
        <taxon>Clathrospora</taxon>
    </lineage>
</organism>
<dbReference type="SUPFAM" id="SSF54427">
    <property type="entry name" value="NTF2-like"/>
    <property type="match status" value="1"/>
</dbReference>
<dbReference type="Proteomes" id="UP000800038">
    <property type="component" value="Unassembled WGS sequence"/>
</dbReference>
<dbReference type="Gene3D" id="3.10.450.50">
    <property type="match status" value="1"/>
</dbReference>
<accession>A0A6A5SE57</accession>
<evidence type="ECO:0000256" key="1">
    <source>
        <dbReference type="SAM" id="Coils"/>
    </source>
</evidence>
<feature type="domain" description="SnoaL-like" evidence="2">
    <location>
        <begin position="21"/>
        <end position="164"/>
    </location>
</feature>
<dbReference type="EMBL" id="ML976170">
    <property type="protein sequence ID" value="KAF1936776.1"/>
    <property type="molecule type" value="Genomic_DNA"/>
</dbReference>